<accession>A0A0D2E4R3</accession>
<dbReference type="RefSeq" id="XP_013310344.1">
    <property type="nucleotide sequence ID" value="XM_013454890.1"/>
</dbReference>
<evidence type="ECO:0008006" key="4">
    <source>
        <dbReference type="Google" id="ProtNLM"/>
    </source>
</evidence>
<protein>
    <recommendedName>
        <fullName evidence="4">Ecp2 effector protein domain-containing protein</fullName>
    </recommendedName>
</protein>
<gene>
    <name evidence="2" type="ORF">PV05_11409</name>
</gene>
<reference evidence="2 3" key="1">
    <citation type="submission" date="2015-01" db="EMBL/GenBank/DDBJ databases">
        <title>The Genome Sequence of Exophiala xenobiotica CBS118157.</title>
        <authorList>
            <consortium name="The Broad Institute Genomics Platform"/>
            <person name="Cuomo C."/>
            <person name="de Hoog S."/>
            <person name="Gorbushina A."/>
            <person name="Stielow B."/>
            <person name="Teixiera M."/>
            <person name="Abouelleil A."/>
            <person name="Chapman S.B."/>
            <person name="Priest M."/>
            <person name="Young S.K."/>
            <person name="Wortman J."/>
            <person name="Nusbaum C."/>
            <person name="Birren B."/>
        </authorList>
    </citation>
    <scope>NUCLEOTIDE SEQUENCE [LARGE SCALE GENOMIC DNA]</scope>
    <source>
        <strain evidence="2 3">CBS 118157</strain>
    </source>
</reference>
<sequence length="152" mass="17288">MNLSRMIFKAPLILLWNLLLASAEVTTQTSYSWTQYDPSCVMMQTVTDPDRPDFEAQSCTGYVFHGSSTRSDGSIRDCYSAELACYIPNPSTDGLGVFGDTVVGRATFGYEDKTYDMEATIRHSIDDWRDDNEWMCTDNKWDVPWGITVYFP</sequence>
<dbReference type="Proteomes" id="UP000054342">
    <property type="component" value="Unassembled WGS sequence"/>
</dbReference>
<feature type="signal peptide" evidence="1">
    <location>
        <begin position="1"/>
        <end position="23"/>
    </location>
</feature>
<dbReference type="HOGENOM" id="CLU_1722400_0_0_1"/>
<proteinExistence type="predicted"/>
<dbReference type="AlphaFoldDB" id="A0A0D2E4R3"/>
<organism evidence="2 3">
    <name type="scientific">Exophiala xenobiotica</name>
    <dbReference type="NCBI Taxonomy" id="348802"/>
    <lineage>
        <taxon>Eukaryota</taxon>
        <taxon>Fungi</taxon>
        <taxon>Dikarya</taxon>
        <taxon>Ascomycota</taxon>
        <taxon>Pezizomycotina</taxon>
        <taxon>Eurotiomycetes</taxon>
        <taxon>Chaetothyriomycetidae</taxon>
        <taxon>Chaetothyriales</taxon>
        <taxon>Herpotrichiellaceae</taxon>
        <taxon>Exophiala</taxon>
    </lineage>
</organism>
<evidence type="ECO:0000313" key="2">
    <source>
        <dbReference type="EMBL" id="KIW49760.1"/>
    </source>
</evidence>
<dbReference type="EMBL" id="KN847323">
    <property type="protein sequence ID" value="KIW49760.1"/>
    <property type="molecule type" value="Genomic_DNA"/>
</dbReference>
<evidence type="ECO:0000256" key="1">
    <source>
        <dbReference type="SAM" id="SignalP"/>
    </source>
</evidence>
<keyword evidence="1" id="KW-0732">Signal</keyword>
<feature type="chain" id="PRO_5002256403" description="Ecp2 effector protein domain-containing protein" evidence="1">
    <location>
        <begin position="24"/>
        <end position="152"/>
    </location>
</feature>
<evidence type="ECO:0000313" key="3">
    <source>
        <dbReference type="Proteomes" id="UP000054342"/>
    </source>
</evidence>
<name>A0A0D2E4R3_9EURO</name>
<keyword evidence="3" id="KW-1185">Reference proteome</keyword>
<dbReference type="GeneID" id="25333317"/>